<protein>
    <recommendedName>
        <fullName evidence="3">DUF2974 domain-containing protein</fullName>
    </recommendedName>
</protein>
<dbReference type="Pfam" id="PF11187">
    <property type="entry name" value="Mbeg1-like"/>
    <property type="match status" value="1"/>
</dbReference>
<reference evidence="1 2" key="1">
    <citation type="journal article" date="2015" name="Genome Announc.">
        <title>Expanding the biotechnology potential of lactobacilli through comparative genomics of 213 strains and associated genera.</title>
        <authorList>
            <person name="Sun Z."/>
            <person name="Harris H.M."/>
            <person name="McCann A."/>
            <person name="Guo C."/>
            <person name="Argimon S."/>
            <person name="Zhang W."/>
            <person name="Yang X."/>
            <person name="Jeffery I.B."/>
            <person name="Cooney J.C."/>
            <person name="Kagawa T.F."/>
            <person name="Liu W."/>
            <person name="Song Y."/>
            <person name="Salvetti E."/>
            <person name="Wrobel A."/>
            <person name="Rasinkangas P."/>
            <person name="Parkhill J."/>
            <person name="Rea M.C."/>
            <person name="O'Sullivan O."/>
            <person name="Ritari J."/>
            <person name="Douillard F.P."/>
            <person name="Paul Ross R."/>
            <person name="Yang R."/>
            <person name="Briner A.E."/>
            <person name="Felis G.E."/>
            <person name="de Vos W.M."/>
            <person name="Barrangou R."/>
            <person name="Klaenhammer T.R."/>
            <person name="Caufield P.W."/>
            <person name="Cui Y."/>
            <person name="Zhang H."/>
            <person name="O'Toole P.W."/>
        </authorList>
    </citation>
    <scope>NUCLEOTIDE SEQUENCE [LARGE SCALE GENOMIC DNA]</scope>
    <source>
        <strain evidence="1 2">DSM 23026</strain>
    </source>
</reference>
<dbReference type="InterPro" id="IPR024499">
    <property type="entry name" value="Mbeg1-like"/>
</dbReference>
<dbReference type="SUPFAM" id="SSF53474">
    <property type="entry name" value="alpha/beta-Hydrolases"/>
    <property type="match status" value="1"/>
</dbReference>
<dbReference type="Gene3D" id="3.40.50.1820">
    <property type="entry name" value="alpha/beta hydrolase"/>
    <property type="match status" value="1"/>
</dbReference>
<dbReference type="RefSeq" id="WP_057800294.1">
    <property type="nucleotide sequence ID" value="NZ_BJZZ01000035.1"/>
</dbReference>
<proteinExistence type="predicted"/>
<dbReference type="AlphaFoldDB" id="A0A0R2NFM6"/>
<dbReference type="Proteomes" id="UP000051249">
    <property type="component" value="Unassembled WGS sequence"/>
</dbReference>
<organism evidence="1 2">
    <name type="scientific">Pediococcus argentinicus</name>
    <dbReference type="NCBI Taxonomy" id="480391"/>
    <lineage>
        <taxon>Bacteria</taxon>
        <taxon>Bacillati</taxon>
        <taxon>Bacillota</taxon>
        <taxon>Bacilli</taxon>
        <taxon>Lactobacillales</taxon>
        <taxon>Lactobacillaceae</taxon>
        <taxon>Pediococcus</taxon>
    </lineage>
</organism>
<evidence type="ECO:0000313" key="2">
    <source>
        <dbReference type="Proteomes" id="UP000051249"/>
    </source>
</evidence>
<dbReference type="PATRIC" id="fig|480391.4.peg.1117"/>
<keyword evidence="2" id="KW-1185">Reference proteome</keyword>
<gene>
    <name evidence="1" type="ORF">IV88_GL001101</name>
</gene>
<name>A0A0R2NFM6_9LACO</name>
<dbReference type="OrthoDB" id="9769481at2"/>
<sequence>MTNLLGFINAMTDNLGERPSEMDLAIFARIAYLPFQLVLKDSSDTKPLTLACEEILENLSDHEELLLLPSDKQLMERLAYSKRYANVEITNFVNSTDRSVTKQFSAVTLLLDRSFKVVSFRGTDGTLIGWREDFNLVFQSDVAAQKDALIYLHQALESDNRKLWIVGHSKGGNLAVYATVKENLALLSPRLIQTVNFDGPGFPQDLISKTSDSPYSSLITTLIPQLSVFGMLGKYPFDQRIVLSIGKGLWQHDLYTWQSDKDGRFLGTTGLRDSSHFINQTTSDILESTSVEERQKFIDTIFETFQNMDYVTIKDVMKNWNQVLQMIKTKSGDASPVTKKYINQTISTLMAVIIKNISGLNPHRK</sequence>
<dbReference type="InterPro" id="IPR029058">
    <property type="entry name" value="AB_hydrolase_fold"/>
</dbReference>
<accession>A0A0R2NFM6</accession>
<evidence type="ECO:0000313" key="1">
    <source>
        <dbReference type="EMBL" id="KRO22717.1"/>
    </source>
</evidence>
<comment type="caution">
    <text evidence="1">The sequence shown here is derived from an EMBL/GenBank/DDBJ whole genome shotgun (WGS) entry which is preliminary data.</text>
</comment>
<evidence type="ECO:0008006" key="3">
    <source>
        <dbReference type="Google" id="ProtNLM"/>
    </source>
</evidence>
<dbReference type="EMBL" id="JQCQ01000035">
    <property type="protein sequence ID" value="KRO22717.1"/>
    <property type="molecule type" value="Genomic_DNA"/>
</dbReference>